<dbReference type="AlphaFoldDB" id="A0A1C2DPH0"/>
<dbReference type="Gene3D" id="3.40.50.300">
    <property type="entry name" value="P-loop containing nucleotide triphosphate hydrolases"/>
    <property type="match status" value="1"/>
</dbReference>
<dbReference type="OrthoDB" id="5638848at2"/>
<dbReference type="STRING" id="1566387.QV13_17080"/>
<gene>
    <name evidence="2" type="ORF">QV13_17080</name>
</gene>
<dbReference type="Pfam" id="PF13521">
    <property type="entry name" value="AAA_28"/>
    <property type="match status" value="1"/>
</dbReference>
<feature type="domain" description="NadR/Ttd14 AAA" evidence="1">
    <location>
        <begin position="9"/>
        <end position="172"/>
    </location>
</feature>
<name>A0A1C2DPH0_9HYPH</name>
<proteinExistence type="predicted"/>
<dbReference type="InterPro" id="IPR038727">
    <property type="entry name" value="NadR/Ttd14_AAA_dom"/>
</dbReference>
<reference evidence="2 3" key="1">
    <citation type="submission" date="2016-08" db="EMBL/GenBank/DDBJ databases">
        <title>Whole genome sequence of Mesorhizobium sp. strain UASWS1009 isolated from industrial sewage.</title>
        <authorList>
            <person name="Crovadore J."/>
            <person name="Calmin G."/>
            <person name="Chablais R."/>
            <person name="Cochard B."/>
            <person name="Lefort F."/>
        </authorList>
    </citation>
    <scope>NUCLEOTIDE SEQUENCE [LARGE SCALE GENOMIC DNA]</scope>
    <source>
        <strain evidence="2 3">UASWS1009</strain>
    </source>
</reference>
<keyword evidence="3" id="KW-1185">Reference proteome</keyword>
<evidence type="ECO:0000313" key="2">
    <source>
        <dbReference type="EMBL" id="OCX16515.1"/>
    </source>
</evidence>
<dbReference type="RefSeq" id="WP_024924468.1">
    <property type="nucleotide sequence ID" value="NZ_MDEO01000033.1"/>
</dbReference>
<accession>A0A1C2DPH0</accession>
<organism evidence="2 3">
    <name type="scientific">Mesorhizobium hungaricum</name>
    <dbReference type="NCBI Taxonomy" id="1566387"/>
    <lineage>
        <taxon>Bacteria</taxon>
        <taxon>Pseudomonadati</taxon>
        <taxon>Pseudomonadota</taxon>
        <taxon>Alphaproteobacteria</taxon>
        <taxon>Hyphomicrobiales</taxon>
        <taxon>Phyllobacteriaceae</taxon>
        <taxon>Mesorhizobium</taxon>
    </lineage>
</organism>
<comment type="caution">
    <text evidence="2">The sequence shown here is derived from an EMBL/GenBank/DDBJ whole genome shotgun (WGS) entry which is preliminary data.</text>
</comment>
<dbReference type="Proteomes" id="UP000094412">
    <property type="component" value="Unassembled WGS sequence"/>
</dbReference>
<evidence type="ECO:0000259" key="1">
    <source>
        <dbReference type="Pfam" id="PF13521"/>
    </source>
</evidence>
<dbReference type="InterPro" id="IPR027417">
    <property type="entry name" value="P-loop_NTPase"/>
</dbReference>
<protein>
    <submittedName>
        <fullName evidence="2">ATPase</fullName>
    </submittedName>
</protein>
<sequence length="183" mass="20507">MQNQTDHFIVLTGGPGSGKTTLIEALAARGYATAPEAGRNIIQDQSAVGGSALPWDNKALFAELMLAWELRSHRAAARQDGPVFFDRGVPDTLAYLKLCGLPTPAHMQKAAEHFRYNRRVFIAPPWPEIFTQDAERKQDIEEAQRTYDALADTYPRYGYQLITLPHASVEERLAFIVQRLKKP</sequence>
<dbReference type="SUPFAM" id="SSF52540">
    <property type="entry name" value="P-loop containing nucleoside triphosphate hydrolases"/>
    <property type="match status" value="1"/>
</dbReference>
<dbReference type="EMBL" id="MDEO01000033">
    <property type="protein sequence ID" value="OCX16515.1"/>
    <property type="molecule type" value="Genomic_DNA"/>
</dbReference>
<evidence type="ECO:0000313" key="3">
    <source>
        <dbReference type="Proteomes" id="UP000094412"/>
    </source>
</evidence>